<dbReference type="AlphaFoldDB" id="A0A7J0F2E7"/>
<feature type="region of interest" description="Disordered" evidence="1">
    <location>
        <begin position="1"/>
        <end position="46"/>
    </location>
</feature>
<gene>
    <name evidence="2" type="ORF">Acr_08g0012710</name>
</gene>
<comment type="caution">
    <text evidence="2">The sequence shown here is derived from an EMBL/GenBank/DDBJ whole genome shotgun (WGS) entry which is preliminary data.</text>
</comment>
<evidence type="ECO:0000313" key="3">
    <source>
        <dbReference type="Proteomes" id="UP000585474"/>
    </source>
</evidence>
<proteinExistence type="predicted"/>
<evidence type="ECO:0000313" key="2">
    <source>
        <dbReference type="EMBL" id="GFY92875.1"/>
    </source>
</evidence>
<evidence type="ECO:0000256" key="1">
    <source>
        <dbReference type="SAM" id="MobiDB-lite"/>
    </source>
</evidence>
<organism evidence="2 3">
    <name type="scientific">Actinidia rufa</name>
    <dbReference type="NCBI Taxonomy" id="165716"/>
    <lineage>
        <taxon>Eukaryota</taxon>
        <taxon>Viridiplantae</taxon>
        <taxon>Streptophyta</taxon>
        <taxon>Embryophyta</taxon>
        <taxon>Tracheophyta</taxon>
        <taxon>Spermatophyta</taxon>
        <taxon>Magnoliopsida</taxon>
        <taxon>eudicotyledons</taxon>
        <taxon>Gunneridae</taxon>
        <taxon>Pentapetalae</taxon>
        <taxon>asterids</taxon>
        <taxon>Ericales</taxon>
        <taxon>Actinidiaceae</taxon>
        <taxon>Actinidia</taxon>
    </lineage>
</organism>
<protein>
    <submittedName>
        <fullName evidence="2">Uncharacterized protein</fullName>
    </submittedName>
</protein>
<accession>A0A7J0F2E7</accession>
<sequence>MWEEASSVIEGRGNGNGCWGEGEEVMAGREKGSTAVTERGGGWWGRGERVTSMAKEGWKNEW</sequence>
<reference evidence="2 3" key="1">
    <citation type="submission" date="2019-07" db="EMBL/GenBank/DDBJ databases">
        <title>De Novo Assembly of kiwifruit Actinidia rufa.</title>
        <authorList>
            <person name="Sugita-Konishi S."/>
            <person name="Sato K."/>
            <person name="Mori E."/>
            <person name="Abe Y."/>
            <person name="Kisaki G."/>
            <person name="Hamano K."/>
            <person name="Suezawa K."/>
            <person name="Otani M."/>
            <person name="Fukuda T."/>
            <person name="Manabe T."/>
            <person name="Gomi K."/>
            <person name="Tabuchi M."/>
            <person name="Akimitsu K."/>
            <person name="Kataoka I."/>
        </authorList>
    </citation>
    <scope>NUCLEOTIDE SEQUENCE [LARGE SCALE GENOMIC DNA]</scope>
    <source>
        <strain evidence="3">cv. Fuchu</strain>
    </source>
</reference>
<dbReference type="Proteomes" id="UP000585474">
    <property type="component" value="Unassembled WGS sequence"/>
</dbReference>
<keyword evidence="3" id="KW-1185">Reference proteome</keyword>
<dbReference type="EMBL" id="BJWL01000008">
    <property type="protein sequence ID" value="GFY92875.1"/>
    <property type="molecule type" value="Genomic_DNA"/>
</dbReference>
<name>A0A7J0F2E7_9ERIC</name>